<accession>A0A941DNW9</accession>
<dbReference type="PROSITE" id="PS51257">
    <property type="entry name" value="PROKAR_LIPOPROTEIN"/>
    <property type="match status" value="1"/>
</dbReference>
<evidence type="ECO:0000256" key="1">
    <source>
        <dbReference type="SAM" id="SignalP"/>
    </source>
</evidence>
<dbReference type="RefSeq" id="WP_212688786.1">
    <property type="nucleotide sequence ID" value="NZ_JAGSPN010000012.1"/>
</dbReference>
<feature type="chain" id="PRO_5037529008" description="Ig-like domain-containing protein" evidence="1">
    <location>
        <begin position="22"/>
        <end position="460"/>
    </location>
</feature>
<dbReference type="Gene3D" id="2.60.40.10">
    <property type="entry name" value="Immunoglobulins"/>
    <property type="match status" value="2"/>
</dbReference>
<organism evidence="3 4">
    <name type="scientific">Undibacterium luofuense</name>
    <dbReference type="NCBI Taxonomy" id="2828733"/>
    <lineage>
        <taxon>Bacteria</taxon>
        <taxon>Pseudomonadati</taxon>
        <taxon>Pseudomonadota</taxon>
        <taxon>Betaproteobacteria</taxon>
        <taxon>Burkholderiales</taxon>
        <taxon>Oxalobacteraceae</taxon>
        <taxon>Undibacterium</taxon>
    </lineage>
</organism>
<evidence type="ECO:0000259" key="2">
    <source>
        <dbReference type="PROSITE" id="PS50835"/>
    </source>
</evidence>
<dbReference type="AlphaFoldDB" id="A0A941DNW9"/>
<evidence type="ECO:0000313" key="3">
    <source>
        <dbReference type="EMBL" id="MBR7783509.1"/>
    </source>
</evidence>
<dbReference type="PROSITE" id="PS50835">
    <property type="entry name" value="IG_LIKE"/>
    <property type="match status" value="1"/>
</dbReference>
<dbReference type="EMBL" id="JAGSPN010000012">
    <property type="protein sequence ID" value="MBR7783509.1"/>
    <property type="molecule type" value="Genomic_DNA"/>
</dbReference>
<reference evidence="3" key="1">
    <citation type="submission" date="2021-04" db="EMBL/GenBank/DDBJ databases">
        <title>novel species isolated from subtropical streams in China.</title>
        <authorList>
            <person name="Lu H."/>
        </authorList>
    </citation>
    <scope>NUCLEOTIDE SEQUENCE</scope>
    <source>
        <strain evidence="3">LFS511W</strain>
    </source>
</reference>
<feature type="domain" description="Ig-like" evidence="2">
    <location>
        <begin position="150"/>
        <end position="242"/>
    </location>
</feature>
<comment type="caution">
    <text evidence="3">The sequence shown here is derived from an EMBL/GenBank/DDBJ whole genome shotgun (WGS) entry which is preliminary data.</text>
</comment>
<proteinExistence type="predicted"/>
<evidence type="ECO:0000313" key="4">
    <source>
        <dbReference type="Proteomes" id="UP000680067"/>
    </source>
</evidence>
<dbReference type="Proteomes" id="UP000680067">
    <property type="component" value="Unassembled WGS sequence"/>
</dbReference>
<keyword evidence="1" id="KW-0732">Signal</keyword>
<gene>
    <name evidence="3" type="ORF">KDM89_15295</name>
</gene>
<sequence>MSTLFRVAAGVAVLGLLSACGGGGGGSTTSATTSPVSLNVPVPQTVSTSDALTFTAKASSSAGTITKMFWQIETQTLGANPLTGVTNADCKTVTTDSSGTTCALQVSPPATLTADYTYKISFFAYDSAGNSNTGATTLKVLQSASTTNNPVAKTGADATVTSGDKVSLTCAGSGGTPASSGTSYAYQWVVSDAAGLTLTLANAGAASASFVAPVVTQATAVKLQCRVTDDKQRTGTATQTITINPVVKPTVVPISYSGGTVQPGTVGTLDGSKSAMYDANGNLTTGTLYYLWQYKSGPSGSTPLSVNNAGSAVASVLFPSVVTTTSTYVFTLNVSTSPIAPDGTSKDVVKQLDVLFYVSALPQITLTPVQQIIQVRSGDAVQMQVNASASNTVPVYYAWTQISGSPLATLVGANSSKAGFIAPAVSATTTMMFRASASYQPVTVSNPGDASADLIVQIQP</sequence>
<name>A0A941DNW9_9BURK</name>
<keyword evidence="4" id="KW-1185">Reference proteome</keyword>
<dbReference type="InterPro" id="IPR007110">
    <property type="entry name" value="Ig-like_dom"/>
</dbReference>
<dbReference type="InterPro" id="IPR013783">
    <property type="entry name" value="Ig-like_fold"/>
</dbReference>
<feature type="signal peptide" evidence="1">
    <location>
        <begin position="1"/>
        <end position="21"/>
    </location>
</feature>
<protein>
    <recommendedName>
        <fullName evidence="2">Ig-like domain-containing protein</fullName>
    </recommendedName>
</protein>
<dbReference type="Gene3D" id="2.60.40.3010">
    <property type="match status" value="1"/>
</dbReference>